<keyword evidence="16" id="KW-1185">Reference proteome</keyword>
<dbReference type="PANTHER" id="PTHR30069">
    <property type="entry name" value="TONB-DEPENDENT OUTER MEMBRANE RECEPTOR"/>
    <property type="match status" value="1"/>
</dbReference>
<comment type="similarity">
    <text evidence="10 11">Belongs to the TonB-dependent receptor family.</text>
</comment>
<evidence type="ECO:0000256" key="2">
    <source>
        <dbReference type="ARBA" id="ARBA00022448"/>
    </source>
</evidence>
<dbReference type="InterPro" id="IPR039426">
    <property type="entry name" value="TonB-dep_rcpt-like"/>
</dbReference>
<protein>
    <submittedName>
        <fullName evidence="15">TonB-dependent receptor</fullName>
    </submittedName>
</protein>
<dbReference type="Proteomes" id="UP001170954">
    <property type="component" value="Unassembled WGS sequence"/>
</dbReference>
<evidence type="ECO:0000259" key="14">
    <source>
        <dbReference type="Pfam" id="PF07715"/>
    </source>
</evidence>
<proteinExistence type="inferred from homology"/>
<sequence length="769" mass="87003">MSKYVLTVLAILISLSGGAQTNKSANLRGLVADENHQPLSNATIKLTDADLQTKSDQEGSFSIENLDPKKTYRLKISALGFHDYTQRINLSKDSVLHIHLVQKTTELDGVTVQASQQEQVSAVQYKLNQTQIEESKGKLAAEVFSKLAGVSLLNTGQTIAKPVINGLHSSRILLLNQGVKLESQQWGAEHAPELDAFSADQFEVIKGAQAVRYGADALGGVLIAKSENIDPERLQGRVDLIGQSNGRGGTLNAEVEGGITAIPNLAWRLQASGKKLGNSKTANYYLGNTGSEELNWSTALQYQHNNHKWDVFYSRFATQLGIFYGAHIGTIDDIFARIEHGKPLEDYGFTYDIAAPKQKVDHQLARLKYQYQFQNDWRLDAQYSWQRNHRREFDMRRAVADDVPMSDMLLSTQQLELLMKRKQHSLGISAVSQVNNNVEGTGTTPIIPNYDSYGLGVFGIHEFAFNKINLEAGWRYDFKHFDAAGYRFQYTDQTGSTPQQYLMEDVRNFHNVSGSLGLRYAINQQWTYKSNVGLAWRAPTANELYSDGVHHGAGIYEIGNLDLKAEQGYKWINSISRRSDKWNIDIDGFVQYISNYIYATPNPDSVRQTIRGTFPVFSYEQHNSIFYGVDINASWKINQLFDYQFQGSLVRAKNTSLDTYLPYIPSDRLSQAVQWNIEAGSTTYLKLTHEFVAKQDRYAKGTDFIVPPAAYHLLHLHASRTFQIQNNRLTSSLALENLFNTEYKDYMDRFRYYAHRPGRNIKLSISYKF</sequence>
<dbReference type="Gene3D" id="2.170.130.10">
    <property type="entry name" value="TonB-dependent receptor, plug domain"/>
    <property type="match status" value="1"/>
</dbReference>
<keyword evidence="2 10" id="KW-0813">Transport</keyword>
<keyword evidence="5 12" id="KW-0732">Signal</keyword>
<reference evidence="15" key="2">
    <citation type="journal article" date="2022" name="Sci. Total Environ.">
        <title>Prevalence, transmission, and molecular epidemiology of tet(X)-positive bacteria among humans, animals, and environmental niches in China: An epidemiological, and genomic-based study.</title>
        <authorList>
            <person name="Dong N."/>
            <person name="Zeng Y."/>
            <person name="Cai C."/>
            <person name="Sun C."/>
            <person name="Lu J."/>
            <person name="Liu C."/>
            <person name="Zhou H."/>
            <person name="Sun Q."/>
            <person name="Shu L."/>
            <person name="Wang H."/>
            <person name="Wang Y."/>
            <person name="Wang S."/>
            <person name="Wu C."/>
            <person name="Chan E.W."/>
            <person name="Chen G."/>
            <person name="Shen Z."/>
            <person name="Chen S."/>
            <person name="Zhang R."/>
        </authorList>
    </citation>
    <scope>NUCLEOTIDE SEQUENCE</scope>
    <source>
        <strain evidence="15">R1692</strain>
    </source>
</reference>
<evidence type="ECO:0000256" key="10">
    <source>
        <dbReference type="PROSITE-ProRule" id="PRU01360"/>
    </source>
</evidence>
<evidence type="ECO:0000256" key="12">
    <source>
        <dbReference type="SAM" id="SignalP"/>
    </source>
</evidence>
<dbReference type="RefSeq" id="WP_286651985.1">
    <property type="nucleotide sequence ID" value="NZ_JACAGK010000052.1"/>
</dbReference>
<comment type="subcellular location">
    <subcellularLocation>
        <location evidence="1 10">Cell outer membrane</location>
        <topology evidence="1 10">Multi-pass membrane protein</topology>
    </subcellularLocation>
</comment>
<evidence type="ECO:0000313" key="15">
    <source>
        <dbReference type="EMBL" id="MDM1049645.1"/>
    </source>
</evidence>
<comment type="caution">
    <text evidence="15">The sequence shown here is derived from an EMBL/GenBank/DDBJ whole genome shotgun (WGS) entry which is preliminary data.</text>
</comment>
<evidence type="ECO:0000256" key="3">
    <source>
        <dbReference type="ARBA" id="ARBA00022452"/>
    </source>
</evidence>
<dbReference type="SUPFAM" id="SSF49464">
    <property type="entry name" value="Carboxypeptidase regulatory domain-like"/>
    <property type="match status" value="1"/>
</dbReference>
<dbReference type="EMBL" id="JACAGK010000052">
    <property type="protein sequence ID" value="MDM1049645.1"/>
    <property type="molecule type" value="Genomic_DNA"/>
</dbReference>
<evidence type="ECO:0000313" key="16">
    <source>
        <dbReference type="Proteomes" id="UP001170954"/>
    </source>
</evidence>
<keyword evidence="3 10" id="KW-1134">Transmembrane beta strand</keyword>
<keyword evidence="7 10" id="KW-0472">Membrane</keyword>
<evidence type="ECO:0000256" key="9">
    <source>
        <dbReference type="ARBA" id="ARBA00023237"/>
    </source>
</evidence>
<accession>A0ABT7NQY2</accession>
<dbReference type="InterPro" id="IPR000531">
    <property type="entry name" value="Beta-barrel_TonB"/>
</dbReference>
<dbReference type="PROSITE" id="PS52016">
    <property type="entry name" value="TONB_DEPENDENT_REC_3"/>
    <property type="match status" value="1"/>
</dbReference>
<keyword evidence="9 10" id="KW-0998">Cell outer membrane</keyword>
<dbReference type="Pfam" id="PF00593">
    <property type="entry name" value="TonB_dep_Rec_b-barrel"/>
    <property type="match status" value="1"/>
</dbReference>
<evidence type="ECO:0000256" key="4">
    <source>
        <dbReference type="ARBA" id="ARBA00022692"/>
    </source>
</evidence>
<keyword evidence="6 11" id="KW-0798">TonB box</keyword>
<dbReference type="PANTHER" id="PTHR30069:SF29">
    <property type="entry name" value="HEMOGLOBIN AND HEMOGLOBIN-HAPTOGLOBIN-BINDING PROTEIN 1-RELATED"/>
    <property type="match status" value="1"/>
</dbReference>
<evidence type="ECO:0000256" key="7">
    <source>
        <dbReference type="ARBA" id="ARBA00023136"/>
    </source>
</evidence>
<dbReference type="InterPro" id="IPR036942">
    <property type="entry name" value="Beta-barrel_TonB_sf"/>
</dbReference>
<evidence type="ECO:0000256" key="6">
    <source>
        <dbReference type="ARBA" id="ARBA00023077"/>
    </source>
</evidence>
<dbReference type="SUPFAM" id="SSF56935">
    <property type="entry name" value="Porins"/>
    <property type="match status" value="1"/>
</dbReference>
<dbReference type="InterPro" id="IPR037066">
    <property type="entry name" value="Plug_dom_sf"/>
</dbReference>
<evidence type="ECO:0000256" key="5">
    <source>
        <dbReference type="ARBA" id="ARBA00022729"/>
    </source>
</evidence>
<evidence type="ECO:0000256" key="1">
    <source>
        <dbReference type="ARBA" id="ARBA00004571"/>
    </source>
</evidence>
<dbReference type="Gene3D" id="2.60.40.1120">
    <property type="entry name" value="Carboxypeptidase-like, regulatory domain"/>
    <property type="match status" value="1"/>
</dbReference>
<reference evidence="15" key="1">
    <citation type="submission" date="2020-06" db="EMBL/GenBank/DDBJ databases">
        <authorList>
            <person name="Dong N."/>
        </authorList>
    </citation>
    <scope>NUCLEOTIDE SEQUENCE</scope>
    <source>
        <strain evidence="15">R1692</strain>
    </source>
</reference>
<keyword evidence="8 15" id="KW-0675">Receptor</keyword>
<dbReference type="Gene3D" id="2.40.170.20">
    <property type="entry name" value="TonB-dependent receptor, beta-barrel domain"/>
    <property type="match status" value="1"/>
</dbReference>
<evidence type="ECO:0000256" key="11">
    <source>
        <dbReference type="RuleBase" id="RU003357"/>
    </source>
</evidence>
<evidence type="ECO:0000256" key="8">
    <source>
        <dbReference type="ARBA" id="ARBA00023170"/>
    </source>
</evidence>
<feature type="signal peptide" evidence="12">
    <location>
        <begin position="1"/>
        <end position="19"/>
    </location>
</feature>
<dbReference type="Pfam" id="PF07715">
    <property type="entry name" value="Plug"/>
    <property type="match status" value="1"/>
</dbReference>
<gene>
    <name evidence="15" type="ORF">HX018_15500</name>
</gene>
<feature type="domain" description="TonB-dependent receptor-like beta-barrel" evidence="13">
    <location>
        <begin position="313"/>
        <end position="738"/>
    </location>
</feature>
<dbReference type="Pfam" id="PF13715">
    <property type="entry name" value="CarbopepD_reg_2"/>
    <property type="match status" value="1"/>
</dbReference>
<keyword evidence="4 10" id="KW-0812">Transmembrane</keyword>
<name>A0ABT7NQY2_9SPHI</name>
<organism evidence="15 16">
    <name type="scientific">Sphingobacterium hotanense</name>
    <dbReference type="NCBI Taxonomy" id="649196"/>
    <lineage>
        <taxon>Bacteria</taxon>
        <taxon>Pseudomonadati</taxon>
        <taxon>Bacteroidota</taxon>
        <taxon>Sphingobacteriia</taxon>
        <taxon>Sphingobacteriales</taxon>
        <taxon>Sphingobacteriaceae</taxon>
        <taxon>Sphingobacterium</taxon>
    </lineage>
</organism>
<feature type="chain" id="PRO_5047058879" evidence="12">
    <location>
        <begin position="20"/>
        <end position="769"/>
    </location>
</feature>
<dbReference type="InterPro" id="IPR012910">
    <property type="entry name" value="Plug_dom"/>
</dbReference>
<dbReference type="InterPro" id="IPR008969">
    <property type="entry name" value="CarboxyPept-like_regulatory"/>
</dbReference>
<feature type="domain" description="TonB-dependent receptor plug" evidence="14">
    <location>
        <begin position="118"/>
        <end position="221"/>
    </location>
</feature>
<evidence type="ECO:0000259" key="13">
    <source>
        <dbReference type="Pfam" id="PF00593"/>
    </source>
</evidence>